<dbReference type="Proteomes" id="UP000697710">
    <property type="component" value="Unassembled WGS sequence"/>
</dbReference>
<gene>
    <name evidence="1" type="ORF">KC729_06945</name>
</gene>
<reference evidence="1" key="1">
    <citation type="submission" date="2020-04" db="EMBL/GenBank/DDBJ databases">
        <authorList>
            <person name="Zhang T."/>
        </authorList>
    </citation>
    <scope>NUCLEOTIDE SEQUENCE</scope>
    <source>
        <strain evidence="1">HKST-UBA01</strain>
    </source>
</reference>
<accession>A0A956M081</accession>
<name>A0A956M081_UNCEI</name>
<evidence type="ECO:0000313" key="2">
    <source>
        <dbReference type="Proteomes" id="UP000697710"/>
    </source>
</evidence>
<reference evidence="1" key="2">
    <citation type="journal article" date="2021" name="Microbiome">
        <title>Successional dynamics and alternative stable states in a saline activated sludge microbial community over 9 years.</title>
        <authorList>
            <person name="Wang Y."/>
            <person name="Ye J."/>
            <person name="Ju F."/>
            <person name="Liu L."/>
            <person name="Boyd J.A."/>
            <person name="Deng Y."/>
            <person name="Parks D.H."/>
            <person name="Jiang X."/>
            <person name="Yin X."/>
            <person name="Woodcroft B.J."/>
            <person name="Tyson G.W."/>
            <person name="Hugenholtz P."/>
            <person name="Polz M.F."/>
            <person name="Zhang T."/>
        </authorList>
    </citation>
    <scope>NUCLEOTIDE SEQUENCE</scope>
    <source>
        <strain evidence="1">HKST-UBA01</strain>
    </source>
</reference>
<sequence>METWEIEISALLDGELEPDRVLPLFDAMARDAELRQFYVQARALEGVILSTGAAAETEPAPAGLWSRIRADVGEAGPDRD</sequence>
<dbReference type="EMBL" id="JAGQHR010000158">
    <property type="protein sequence ID" value="MCA9727401.1"/>
    <property type="molecule type" value="Genomic_DNA"/>
</dbReference>
<dbReference type="AlphaFoldDB" id="A0A956M081"/>
<proteinExistence type="predicted"/>
<protein>
    <submittedName>
        <fullName evidence="1">Uncharacterized protein</fullName>
    </submittedName>
</protein>
<organism evidence="1 2">
    <name type="scientific">Eiseniibacteriota bacterium</name>
    <dbReference type="NCBI Taxonomy" id="2212470"/>
    <lineage>
        <taxon>Bacteria</taxon>
        <taxon>Candidatus Eiseniibacteriota</taxon>
    </lineage>
</organism>
<feature type="non-terminal residue" evidence="1">
    <location>
        <position position="80"/>
    </location>
</feature>
<evidence type="ECO:0000313" key="1">
    <source>
        <dbReference type="EMBL" id="MCA9727401.1"/>
    </source>
</evidence>
<comment type="caution">
    <text evidence="1">The sequence shown here is derived from an EMBL/GenBank/DDBJ whole genome shotgun (WGS) entry which is preliminary data.</text>
</comment>